<evidence type="ECO:0000256" key="5">
    <source>
        <dbReference type="ARBA" id="ARBA00022801"/>
    </source>
</evidence>
<evidence type="ECO:0000313" key="13">
    <source>
        <dbReference type="EMBL" id="MDF2096348.1"/>
    </source>
</evidence>
<feature type="binding site" evidence="11">
    <location>
        <position position="461"/>
    </location>
    <ligand>
        <name>Zn(2+)</name>
        <dbReference type="ChEBI" id="CHEBI:29105"/>
        <label>2</label>
    </ligand>
</feature>
<evidence type="ECO:0000256" key="1">
    <source>
        <dbReference type="ARBA" id="ARBA00022515"/>
    </source>
</evidence>
<dbReference type="EC" id="5.6.2.4" evidence="11"/>
<dbReference type="Gene3D" id="3.40.1440.60">
    <property type="entry name" value="PriA, 3(prime) DNA-binding domain"/>
    <property type="match status" value="1"/>
</dbReference>
<dbReference type="Pfam" id="PF00270">
    <property type="entry name" value="DEAD"/>
    <property type="match status" value="1"/>
</dbReference>
<keyword evidence="3 11" id="KW-0479">Metal-binding</keyword>
<dbReference type="InterPro" id="IPR011545">
    <property type="entry name" value="DEAD/DEAH_box_helicase_dom"/>
</dbReference>
<keyword evidence="8 11" id="KW-0067">ATP-binding</keyword>
<evidence type="ECO:0000313" key="14">
    <source>
        <dbReference type="Proteomes" id="UP001215503"/>
    </source>
</evidence>
<dbReference type="Pfam" id="PF18074">
    <property type="entry name" value="PriA_C"/>
    <property type="match status" value="1"/>
</dbReference>
<comment type="subunit">
    <text evidence="11">Component of the replication restart primosome.</text>
</comment>
<dbReference type="PANTHER" id="PTHR30580">
    <property type="entry name" value="PRIMOSOMAL PROTEIN N"/>
    <property type="match status" value="1"/>
</dbReference>
<dbReference type="Pfam" id="PF17764">
    <property type="entry name" value="PriA_3primeBD"/>
    <property type="match status" value="1"/>
</dbReference>
<dbReference type="RefSeq" id="WP_275822783.1">
    <property type="nucleotide sequence ID" value="NZ_JARHUD010000005.1"/>
</dbReference>
<keyword evidence="14" id="KW-1185">Reference proteome</keyword>
<dbReference type="NCBIfam" id="NF004070">
    <property type="entry name" value="PRK05580.2-2"/>
    <property type="match status" value="1"/>
</dbReference>
<feature type="binding site" evidence="11">
    <location>
        <position position="495"/>
    </location>
    <ligand>
        <name>Zn(2+)</name>
        <dbReference type="ChEBI" id="CHEBI:29105"/>
        <label>1</label>
    </ligand>
</feature>
<evidence type="ECO:0000256" key="9">
    <source>
        <dbReference type="ARBA" id="ARBA00023125"/>
    </source>
</evidence>
<evidence type="ECO:0000259" key="12">
    <source>
        <dbReference type="PROSITE" id="PS51192"/>
    </source>
</evidence>
<feature type="domain" description="Helicase ATP-binding" evidence="12">
    <location>
        <begin position="220"/>
        <end position="386"/>
    </location>
</feature>
<dbReference type="HAMAP" id="MF_00983">
    <property type="entry name" value="PriA"/>
    <property type="match status" value="1"/>
</dbReference>
<keyword evidence="6 11" id="KW-0347">Helicase</keyword>
<keyword evidence="1 11" id="KW-0639">Primosome</keyword>
<evidence type="ECO:0000256" key="11">
    <source>
        <dbReference type="HAMAP-Rule" id="MF_00983"/>
    </source>
</evidence>
<keyword evidence="10 11" id="KW-0413">Isomerase</keyword>
<comment type="function">
    <text evidence="11">Initiates the restart of stalled replication forks, which reloads the replicative helicase on sites other than the origin of replication. Recognizes and binds to abandoned replication forks and remodels them to uncover a helicase loading site. Promotes assembly of the primosome at these replication forks.</text>
</comment>
<proteinExistence type="inferred from homology"/>
<evidence type="ECO:0000256" key="6">
    <source>
        <dbReference type="ARBA" id="ARBA00022806"/>
    </source>
</evidence>
<dbReference type="InterPro" id="IPR001650">
    <property type="entry name" value="Helicase_C-like"/>
</dbReference>
<accession>A0ABT5YNF1</accession>
<keyword evidence="5 11" id="KW-0378">Hydrolase</keyword>
<dbReference type="PANTHER" id="PTHR30580:SF0">
    <property type="entry name" value="PRIMOSOMAL PROTEIN N"/>
    <property type="match status" value="1"/>
</dbReference>
<organism evidence="13 14">
    <name type="scientific">Aquibaculum arenosum</name>
    <dbReference type="NCBI Taxonomy" id="3032591"/>
    <lineage>
        <taxon>Bacteria</taxon>
        <taxon>Pseudomonadati</taxon>
        <taxon>Pseudomonadota</taxon>
        <taxon>Alphaproteobacteria</taxon>
        <taxon>Rhodospirillales</taxon>
        <taxon>Rhodovibrionaceae</taxon>
        <taxon>Aquibaculum</taxon>
    </lineage>
</organism>
<dbReference type="NCBIfam" id="TIGR00595">
    <property type="entry name" value="priA"/>
    <property type="match status" value="1"/>
</dbReference>
<dbReference type="InterPro" id="IPR040498">
    <property type="entry name" value="PriA_CRR"/>
</dbReference>
<dbReference type="InterPro" id="IPR042115">
    <property type="entry name" value="PriA_3primeBD_sf"/>
</dbReference>
<evidence type="ECO:0000256" key="4">
    <source>
        <dbReference type="ARBA" id="ARBA00022741"/>
    </source>
</evidence>
<dbReference type="InterPro" id="IPR005259">
    <property type="entry name" value="PriA"/>
</dbReference>
<evidence type="ECO:0000256" key="2">
    <source>
        <dbReference type="ARBA" id="ARBA00022705"/>
    </source>
</evidence>
<gene>
    <name evidence="11" type="primary">priA</name>
    <name evidence="13" type="ORF">P2G67_10205</name>
</gene>
<dbReference type="InterPro" id="IPR027417">
    <property type="entry name" value="P-loop_NTPase"/>
</dbReference>
<dbReference type="SMART" id="SM00490">
    <property type="entry name" value="HELICc"/>
    <property type="match status" value="1"/>
</dbReference>
<dbReference type="SMART" id="SM00487">
    <property type="entry name" value="DEXDc"/>
    <property type="match status" value="1"/>
</dbReference>
<dbReference type="Proteomes" id="UP001215503">
    <property type="component" value="Unassembled WGS sequence"/>
</dbReference>
<name>A0ABT5YNF1_9PROT</name>
<feature type="binding site" evidence="11">
    <location>
        <position position="492"/>
    </location>
    <ligand>
        <name>Zn(2+)</name>
        <dbReference type="ChEBI" id="CHEBI:29105"/>
        <label>1</label>
    </ligand>
</feature>
<dbReference type="InterPro" id="IPR041222">
    <property type="entry name" value="PriA_3primeBD"/>
</dbReference>
<comment type="catalytic activity">
    <reaction evidence="11">
        <text>ATP + H2O = ADP + phosphate + H(+)</text>
        <dbReference type="Rhea" id="RHEA:13065"/>
        <dbReference type="ChEBI" id="CHEBI:15377"/>
        <dbReference type="ChEBI" id="CHEBI:15378"/>
        <dbReference type="ChEBI" id="CHEBI:30616"/>
        <dbReference type="ChEBI" id="CHEBI:43474"/>
        <dbReference type="ChEBI" id="CHEBI:456216"/>
        <dbReference type="EC" id="5.6.2.4"/>
    </reaction>
</comment>
<feature type="binding site" evidence="11">
    <location>
        <position position="455"/>
    </location>
    <ligand>
        <name>Zn(2+)</name>
        <dbReference type="ChEBI" id="CHEBI:29105"/>
        <label>1</label>
    </ligand>
</feature>
<dbReference type="EMBL" id="JARHUD010000005">
    <property type="protein sequence ID" value="MDF2096348.1"/>
    <property type="molecule type" value="Genomic_DNA"/>
</dbReference>
<evidence type="ECO:0000256" key="7">
    <source>
        <dbReference type="ARBA" id="ARBA00022833"/>
    </source>
</evidence>
<dbReference type="GO" id="GO:0016787">
    <property type="term" value="F:hydrolase activity"/>
    <property type="evidence" value="ECO:0007669"/>
    <property type="project" value="UniProtKB-KW"/>
</dbReference>
<comment type="similarity">
    <text evidence="11">Belongs to the helicase family. PriA subfamily.</text>
</comment>
<comment type="cofactor">
    <cofactor evidence="11">
        <name>Zn(2+)</name>
        <dbReference type="ChEBI" id="CHEBI:29105"/>
    </cofactor>
    <text evidence="11">Binds 2 zinc ions per subunit.</text>
</comment>
<evidence type="ECO:0000256" key="10">
    <source>
        <dbReference type="ARBA" id="ARBA00023235"/>
    </source>
</evidence>
<evidence type="ECO:0000256" key="3">
    <source>
        <dbReference type="ARBA" id="ARBA00022723"/>
    </source>
</evidence>
<dbReference type="InterPro" id="IPR014001">
    <property type="entry name" value="Helicase_ATP-bd"/>
</dbReference>
<evidence type="ECO:0000256" key="8">
    <source>
        <dbReference type="ARBA" id="ARBA00022840"/>
    </source>
</evidence>
<feature type="binding site" evidence="11">
    <location>
        <position position="482"/>
    </location>
    <ligand>
        <name>Zn(2+)</name>
        <dbReference type="ChEBI" id="CHEBI:29105"/>
        <label>2</label>
    </ligand>
</feature>
<keyword evidence="9 11" id="KW-0238">DNA-binding</keyword>
<dbReference type="Pfam" id="PF18319">
    <property type="entry name" value="Zn_ribbon_PriA"/>
    <property type="match status" value="1"/>
</dbReference>
<feature type="binding site" evidence="11">
    <location>
        <position position="464"/>
    </location>
    <ligand>
        <name>Zn(2+)</name>
        <dbReference type="ChEBI" id="CHEBI:29105"/>
        <label>2</label>
    </ligand>
</feature>
<protein>
    <recommendedName>
        <fullName evidence="11">Replication restart protein PriA</fullName>
    </recommendedName>
    <alternativeName>
        <fullName evidence="11">ATP-dependent DNA helicase PriA</fullName>
        <ecNumber evidence="11">5.6.2.4</ecNumber>
    </alternativeName>
    <alternativeName>
        <fullName evidence="11">DNA 3'-5' helicase PriA</fullName>
    </alternativeName>
</protein>
<keyword evidence="4 11" id="KW-0547">Nucleotide-binding</keyword>
<dbReference type="Gene3D" id="3.40.50.300">
    <property type="entry name" value="P-loop containing nucleotide triphosphate hydrolases"/>
    <property type="match status" value="2"/>
</dbReference>
<dbReference type="SUPFAM" id="SSF52540">
    <property type="entry name" value="P-loop containing nucleoside triphosphate hydrolases"/>
    <property type="match status" value="2"/>
</dbReference>
<sequence>MCSHAQSGVANKEADIERVRVLLPLPLEAIYDYAVPEGMVLEPGAIVEVPLGSRLLIGVVWDDAEAAGESLPISRLKPVHTRLPAAPLPQALRRLIEWVARYTLAPIGNVLRMAIPVSAALRPERPQRALRRTSDLPEGLRETPARNRVLAVAADGLARTASDMAREAGVGPSVVKGLADAGVLEWVELPVHLALAPPDPEQDGFSLGPAQQTAADQLRSRIGQGFSATLLDGVTGSGKTEVYFEAVAEALRAGQQVLVLQPEIALSSQWLARFEARFGTRPAEWHSELTPAQRRLTWRAVADGSARVVVGARSALFLPFTELGLIVVDEEHDPAYKQEEGVIYQARDMAVLRASLEQIPIVLASATPSLESVLNVKVGKYDAVHLSLRHGSAELPKVETVDLRRDPPPRLPNGARGWLSQTLRDRVQATLEAGEQALLFLNRRGYAPLTLCRACGHRLQCPNCTTWLVEHRLTGRLQCHHCGHASRLPSHCPSCEAEDSLAACGPGVERLDEEVALLFPEARRLLLSSDVLTGPAATDEVMRRIREREVDLVVGTQIVAKGHHFPWLTLVGVVDADLGLAGGDLRAGERSFQLLHQVSGRAGRAERPGQVLLQTYEPEHPVIHALVAGDRDAFLEREADARRQGSLPPFTRLAALILSAPDPTIVDTAATALARSAPRAEGLQVLGPAPAPLAVLRGRHRRRFLIKARRDLPLQTLLRDWVGPVPLRGGLRIQVDIDPYSFL</sequence>
<dbReference type="PROSITE" id="PS51192">
    <property type="entry name" value="HELICASE_ATP_BIND_1"/>
    <property type="match status" value="1"/>
</dbReference>
<feature type="binding site" evidence="11">
    <location>
        <position position="452"/>
    </location>
    <ligand>
        <name>Zn(2+)</name>
        <dbReference type="ChEBI" id="CHEBI:29105"/>
        <label>1</label>
    </ligand>
</feature>
<keyword evidence="2 11" id="KW-0235">DNA replication</keyword>
<keyword evidence="7 11" id="KW-0862">Zinc</keyword>
<dbReference type="InterPro" id="IPR041236">
    <property type="entry name" value="PriA_C"/>
</dbReference>
<comment type="caution">
    <text evidence="13">The sequence shown here is derived from an EMBL/GenBank/DDBJ whole genome shotgun (WGS) entry which is preliminary data.</text>
</comment>
<reference evidence="13 14" key="1">
    <citation type="submission" date="2023-03" db="EMBL/GenBank/DDBJ databases">
        <title>Fodinicurvata sp. CAU 1616 isolated from sea sendiment.</title>
        <authorList>
            <person name="Kim W."/>
        </authorList>
    </citation>
    <scope>NUCLEOTIDE SEQUENCE [LARGE SCALE GENOMIC DNA]</scope>
    <source>
        <strain evidence="13 14">CAU 1616</strain>
    </source>
</reference>
<comment type="catalytic activity">
    <reaction evidence="11">
        <text>Couples ATP hydrolysis with the unwinding of duplex DNA by translocating in the 3'-5' direction.</text>
        <dbReference type="EC" id="5.6.2.4"/>
    </reaction>
</comment>
<feature type="binding site" evidence="11">
    <location>
        <position position="479"/>
    </location>
    <ligand>
        <name>Zn(2+)</name>
        <dbReference type="ChEBI" id="CHEBI:29105"/>
        <label>2</label>
    </ligand>
</feature>
<dbReference type="CDD" id="cd17929">
    <property type="entry name" value="DEXHc_priA"/>
    <property type="match status" value="1"/>
</dbReference>